<evidence type="ECO:0000256" key="1">
    <source>
        <dbReference type="ARBA" id="ARBA00002600"/>
    </source>
</evidence>
<keyword evidence="7 11" id="KW-0560">Oxidoreductase</keyword>
<evidence type="ECO:0000256" key="11">
    <source>
        <dbReference type="RuleBase" id="RU367069"/>
    </source>
</evidence>
<evidence type="ECO:0000256" key="4">
    <source>
        <dbReference type="ARBA" id="ARBA00012867"/>
    </source>
</evidence>
<dbReference type="Proteomes" id="UP000186583">
    <property type="component" value="Unassembled WGS sequence"/>
</dbReference>
<proteinExistence type="inferred from homology"/>
<dbReference type="GO" id="GO:0004729">
    <property type="term" value="F:oxygen-dependent protoporphyrinogen oxidase activity"/>
    <property type="evidence" value="ECO:0007669"/>
    <property type="project" value="UniProtKB-UniRule"/>
</dbReference>
<dbReference type="EC" id="1.3.3.4" evidence="4 11"/>
<dbReference type="EMBL" id="MPGH01000088">
    <property type="protein sequence ID" value="OLN87812.1"/>
    <property type="molecule type" value="Genomic_DNA"/>
</dbReference>
<dbReference type="SUPFAM" id="SSF54373">
    <property type="entry name" value="FAD-linked reductases, C-terminal domain"/>
    <property type="match status" value="1"/>
</dbReference>
<comment type="caution">
    <text evidence="13">The sequence shown here is derived from an EMBL/GenBank/DDBJ whole genome shotgun (WGS) entry which is preliminary data.</text>
</comment>
<comment type="subcellular location">
    <subcellularLocation>
        <location evidence="11">Mitochondrion inner membrane</location>
    </subcellularLocation>
</comment>
<dbReference type="GO" id="GO:0005743">
    <property type="term" value="C:mitochondrial inner membrane"/>
    <property type="evidence" value="ECO:0007669"/>
    <property type="project" value="UniProtKB-SubCell"/>
</dbReference>
<dbReference type="GO" id="GO:0006782">
    <property type="term" value="P:protoporphyrinogen IX biosynthetic process"/>
    <property type="evidence" value="ECO:0007669"/>
    <property type="project" value="UniProtKB-UniRule"/>
</dbReference>
<evidence type="ECO:0000256" key="9">
    <source>
        <dbReference type="ARBA" id="ARBA00023244"/>
    </source>
</evidence>
<comment type="cofactor">
    <cofactor evidence="11">
        <name>FAD</name>
        <dbReference type="ChEBI" id="CHEBI:57692"/>
    </cofactor>
    <text evidence="11">Binds 1 FAD per subunit.</text>
</comment>
<dbReference type="InterPro" id="IPR004572">
    <property type="entry name" value="Protoporphyrinogen_oxidase"/>
</dbReference>
<evidence type="ECO:0000313" key="13">
    <source>
        <dbReference type="EMBL" id="OLN87812.1"/>
    </source>
</evidence>
<evidence type="ECO:0000256" key="5">
    <source>
        <dbReference type="ARBA" id="ARBA00022630"/>
    </source>
</evidence>
<keyword evidence="9 11" id="KW-0627">Porphyrin biosynthesis</keyword>
<dbReference type="InterPro" id="IPR002937">
    <property type="entry name" value="Amino_oxidase"/>
</dbReference>
<evidence type="ECO:0000256" key="7">
    <source>
        <dbReference type="ARBA" id="ARBA00023002"/>
    </source>
</evidence>
<accession>A0A1Q8RTU6</accession>
<gene>
    <name evidence="13" type="ORF">CCHL11_00322</name>
</gene>
<dbReference type="AlphaFoldDB" id="A0A1Q8RTU6"/>
<dbReference type="InterPro" id="IPR036188">
    <property type="entry name" value="FAD/NAD-bd_sf"/>
</dbReference>
<keyword evidence="5 11" id="KW-0285">Flavoprotein</keyword>
<comment type="function">
    <text evidence="1 11">Catalyzes the 6-electron oxidation of protoporphyrinogen-IX to form protoporphyrin-IX.</text>
</comment>
<comment type="similarity">
    <text evidence="3 11">Belongs to the protoporphyrinogen/coproporphyrinogen oxidase family. Protoporphyrinogen oxidase subfamily.</text>
</comment>
<dbReference type="OrthoDB" id="438553at2759"/>
<evidence type="ECO:0000259" key="12">
    <source>
        <dbReference type="Pfam" id="PF01593"/>
    </source>
</evidence>
<keyword evidence="14" id="KW-1185">Reference proteome</keyword>
<dbReference type="UniPathway" id="UPA00251">
    <property type="reaction ID" value="UER00324"/>
</dbReference>
<comment type="pathway">
    <text evidence="2 11">Porphyrin-containing compound metabolism; protoporphyrin-IX biosynthesis; protoporphyrin-IX from protoporphyrinogen-IX: step 1/1.</text>
</comment>
<dbReference type="InterPro" id="IPR050464">
    <property type="entry name" value="Zeta_carotene_desat/Oxidored"/>
</dbReference>
<reference evidence="13 14" key="1">
    <citation type="submission" date="2016-11" db="EMBL/GenBank/DDBJ databases">
        <title>Draft Genome Assembly of Colletotrichum chlorophyti a pathogen of herbaceous plants.</title>
        <authorList>
            <person name="Gan P."/>
            <person name="Narusaka M."/>
            <person name="Tsushima A."/>
            <person name="Narusaka Y."/>
            <person name="Takano Y."/>
            <person name="Shirasu K."/>
        </authorList>
    </citation>
    <scope>NUCLEOTIDE SEQUENCE [LARGE SCALE GENOMIC DNA]</scope>
    <source>
        <strain evidence="13 14">NTL11</strain>
    </source>
</reference>
<dbReference type="STRING" id="708187.A0A1Q8RTU6"/>
<comment type="catalytic activity">
    <reaction evidence="10 11">
        <text>protoporphyrinogen IX + 3 O2 = protoporphyrin IX + 3 H2O2</text>
        <dbReference type="Rhea" id="RHEA:25576"/>
        <dbReference type="ChEBI" id="CHEBI:15379"/>
        <dbReference type="ChEBI" id="CHEBI:16240"/>
        <dbReference type="ChEBI" id="CHEBI:57306"/>
        <dbReference type="ChEBI" id="CHEBI:57307"/>
        <dbReference type="EC" id="1.3.3.4"/>
    </reaction>
</comment>
<protein>
    <recommendedName>
        <fullName evidence="4 11">Protoporphyrinogen oxidase</fullName>
        <ecNumber evidence="4 11">1.3.3.4</ecNumber>
    </recommendedName>
</protein>
<evidence type="ECO:0000256" key="3">
    <source>
        <dbReference type="ARBA" id="ARBA00010551"/>
    </source>
</evidence>
<evidence type="ECO:0000313" key="14">
    <source>
        <dbReference type="Proteomes" id="UP000186583"/>
    </source>
</evidence>
<dbReference type="Gene3D" id="3.50.50.60">
    <property type="entry name" value="FAD/NAD(P)-binding domain"/>
    <property type="match status" value="1"/>
</dbReference>
<dbReference type="PANTHER" id="PTHR42923">
    <property type="entry name" value="PROTOPORPHYRINOGEN OXIDASE"/>
    <property type="match status" value="1"/>
</dbReference>
<name>A0A1Q8RTU6_9PEZI</name>
<sequence>MVSQRVENAFMALLRSYHSQRFCRTALTAFAPARFSTSSLAKRAAVTAEQRQWDPEAAPIFTRDIKVPKEIAIIGGGITGLTTAHYLAKWLPETSKITIYEASNRVGGWIDTQEIEVTVNGKKHPVRFERGPRTLRGMGKDTWKFDDLVLFDMIRDLRMENEYIGIKSPPRYIYYPDHLVELHPRNILREAAFKGAIPGFLTAMWRRIKARRNHIPADMSVSDFIRFATGRPELTDNLVSAMIHGIWGGDADKLSMRSFMPGPWWRFFIRSQKDDTVLIPRSESTVLGTLGRDPQLRGFLKDTNKTQLVFFEKGMSSLPKAIERNLRKRKNVTFKLGEPVTKLAYDPKTSNIALSSGKSSSPVQFDKVISTTTSNVLHAVTNGTLPSLADSPNVSILAVNIWYPDPTLNAKYPGVGYLVPRSVEDNKEGLLGVFFDSDVVPRAPDEPEGTKFFVLLGGHHWSNLSSPPTPEEGVEMAKAVLARHLGIPTSTPCFAMARMARDCIPQHHVGHWERMGRASYELKDAFHGKLAVAGGSYTSIGVTGGIRAGHDMALHIARSHLQHVGDSGLDQFENVTFEPFMTFRRVLRGIGRDIEPTVGWRNLLR</sequence>
<dbReference type="Pfam" id="PF01593">
    <property type="entry name" value="Amino_oxidase"/>
    <property type="match status" value="1"/>
</dbReference>
<evidence type="ECO:0000256" key="2">
    <source>
        <dbReference type="ARBA" id="ARBA00005073"/>
    </source>
</evidence>
<keyword evidence="6 11" id="KW-0274">FAD</keyword>
<dbReference type="SUPFAM" id="SSF51905">
    <property type="entry name" value="FAD/NAD(P)-binding domain"/>
    <property type="match status" value="1"/>
</dbReference>
<organism evidence="13 14">
    <name type="scientific">Colletotrichum chlorophyti</name>
    <dbReference type="NCBI Taxonomy" id="708187"/>
    <lineage>
        <taxon>Eukaryota</taxon>
        <taxon>Fungi</taxon>
        <taxon>Dikarya</taxon>
        <taxon>Ascomycota</taxon>
        <taxon>Pezizomycotina</taxon>
        <taxon>Sordariomycetes</taxon>
        <taxon>Hypocreomycetidae</taxon>
        <taxon>Glomerellales</taxon>
        <taxon>Glomerellaceae</taxon>
        <taxon>Colletotrichum</taxon>
    </lineage>
</organism>
<keyword evidence="8 11" id="KW-0350">Heme biosynthesis</keyword>
<feature type="domain" description="Amine oxidase" evidence="12">
    <location>
        <begin position="78"/>
        <end position="505"/>
    </location>
</feature>
<dbReference type="PANTHER" id="PTHR42923:SF3">
    <property type="entry name" value="PROTOPORPHYRINOGEN OXIDASE"/>
    <property type="match status" value="1"/>
</dbReference>
<evidence type="ECO:0000256" key="10">
    <source>
        <dbReference type="ARBA" id="ARBA00047554"/>
    </source>
</evidence>
<dbReference type="NCBIfam" id="TIGR00562">
    <property type="entry name" value="proto_IX_ox"/>
    <property type="match status" value="1"/>
</dbReference>
<evidence type="ECO:0000256" key="8">
    <source>
        <dbReference type="ARBA" id="ARBA00023133"/>
    </source>
</evidence>
<evidence type="ECO:0000256" key="6">
    <source>
        <dbReference type="ARBA" id="ARBA00022827"/>
    </source>
</evidence>